<evidence type="ECO:0000313" key="1">
    <source>
        <dbReference type="EMBL" id="MBH1650868.1"/>
    </source>
</evidence>
<gene>
    <name evidence="1" type="ORF">I5U67_01580</name>
</gene>
<proteinExistence type="predicted"/>
<reference evidence="1" key="1">
    <citation type="submission" date="2020-11" db="EMBL/GenBank/DDBJ databases">
        <title>Enhanced detection system for hospital associated transmission using whole genome sequencing surveillance.</title>
        <authorList>
            <person name="Harrison L.H."/>
            <person name="Van Tyne D."/>
            <person name="Marsh J.W."/>
            <person name="Griffith M.P."/>
            <person name="Snyder D.J."/>
            <person name="Cooper V.S."/>
            <person name="Mustapha M."/>
        </authorList>
    </citation>
    <scope>NUCLEOTIDE SEQUENCE</scope>
    <source>
        <strain evidence="1">STEN00091</strain>
    </source>
</reference>
<evidence type="ECO:0000313" key="2">
    <source>
        <dbReference type="Proteomes" id="UP000625930"/>
    </source>
</evidence>
<dbReference type="Proteomes" id="UP000625930">
    <property type="component" value="Unassembled WGS sequence"/>
</dbReference>
<dbReference type="EMBL" id="JADUNP010000002">
    <property type="protein sequence ID" value="MBH1650868.1"/>
    <property type="molecule type" value="Genomic_DNA"/>
</dbReference>
<dbReference type="RefSeq" id="WP_143565846.1">
    <property type="nucleotide sequence ID" value="NZ_CP043578.1"/>
</dbReference>
<accession>A0AA90ART4</accession>
<comment type="caution">
    <text evidence="1">The sequence shown here is derived from an EMBL/GenBank/DDBJ whole genome shotgun (WGS) entry which is preliminary data.</text>
</comment>
<protein>
    <submittedName>
        <fullName evidence="1">Uncharacterized protein</fullName>
    </submittedName>
</protein>
<organism evidence="1 2">
    <name type="scientific">Stenotrophomonas maltophilia</name>
    <name type="common">Pseudomonas maltophilia</name>
    <name type="synonym">Xanthomonas maltophilia</name>
    <dbReference type="NCBI Taxonomy" id="40324"/>
    <lineage>
        <taxon>Bacteria</taxon>
        <taxon>Pseudomonadati</taxon>
        <taxon>Pseudomonadota</taxon>
        <taxon>Gammaproteobacteria</taxon>
        <taxon>Lysobacterales</taxon>
        <taxon>Lysobacteraceae</taxon>
        <taxon>Stenotrophomonas</taxon>
        <taxon>Stenotrophomonas maltophilia group</taxon>
    </lineage>
</organism>
<sequence length="714" mass="79073">MGPLMPLITGDYPSFLGGESQQDDTVRSPNQLTKAINAWLHAAMGAGKRPPAEFVAGLGVTLDHDCAFHSIVRDENERYIVAVGHRSIRVFDHETGKEYTVNATGDALNYLDTQGQRAWSCFALATFSDTTFIVNRLVDVKQSDELSPGSLYGSAQTMSDLPKPGDKGSAVVPTGAIYNIIGSSESQFDDYYVQKQSSSVYLEVARPGIKHRFDAKTMPHILKRIPDPVHADGFWFSFGGPEWTARLAGDEQSNPFPSIDGQRIREVFKHRDRLGFLAGENVLMSEVSDPFNLWRTSVTQVLDADPIDVSVSGSNGVTTLYHAVPFQSALFLAAAGGQFLLTAEPYLAAKNVKSDPVNSYSSSPYIRPKLMGESLYFTEDSGAYASVREYFIDDLSVTGDAADVTAHVPKLMPGRMRAMASASGADCVFFAPDEPTDAQLYVYFVRWIGDEKQQSAWTRWSISGVGRIVHMHAINDVLYAVAEAPGGGCELLKFRMVLNQHDTDATGDYNFLLDRMLVVQPTYQQFGNETWIDLPYIVPDGMTVTVLKTDDWQDPGAYLDITKARWDNARTRLALPGNHTEGRVVVGMDYEHRLTLTKPIVRGGQNQAVLVGRTQVRDIEVAYKDGAYFELEVEQHGNGRVETYVASHSGAYTARVLNDSVFRTSAPTFHSGSRRFPVLGDANSVRMHLVNRLPFQCWFQSAQWRGMFVSRSRV</sequence>
<dbReference type="InterPro" id="IPR058003">
    <property type="entry name" value="Phage_gp12"/>
</dbReference>
<name>A0AA90ART4_STEMA</name>
<dbReference type="Pfam" id="PF25675">
    <property type="entry name" value="Phage_nozzle"/>
    <property type="match status" value="2"/>
</dbReference>
<dbReference type="AlphaFoldDB" id="A0AA90ART4"/>